<dbReference type="PANTHER" id="PTHR33428">
    <property type="entry name" value="CHLOROPHYLLASE-2, CHLOROPLASTIC"/>
    <property type="match status" value="1"/>
</dbReference>
<accession>A0ABV8KLL3</accession>
<keyword evidence="2" id="KW-0378">Hydrolase</keyword>
<comment type="caution">
    <text evidence="2">The sequence shown here is derived from an EMBL/GenBank/DDBJ whole genome shotgun (WGS) entry which is preliminary data.</text>
</comment>
<organism evidence="2 3">
    <name type="scientific">Micromonospora zhanjiangensis</name>
    <dbReference type="NCBI Taxonomy" id="1522057"/>
    <lineage>
        <taxon>Bacteria</taxon>
        <taxon>Bacillati</taxon>
        <taxon>Actinomycetota</taxon>
        <taxon>Actinomycetes</taxon>
        <taxon>Micromonosporales</taxon>
        <taxon>Micromonosporaceae</taxon>
        <taxon>Micromonospora</taxon>
    </lineage>
</organism>
<dbReference type="PANTHER" id="PTHR33428:SF14">
    <property type="entry name" value="CARBOXYLESTERASE TYPE B DOMAIN-CONTAINING PROTEIN"/>
    <property type="match status" value="1"/>
</dbReference>
<keyword evidence="1" id="KW-0732">Signal</keyword>
<dbReference type="Pfam" id="PF07224">
    <property type="entry name" value="Chlorophyllase"/>
    <property type="match status" value="1"/>
</dbReference>
<evidence type="ECO:0000313" key="2">
    <source>
        <dbReference type="EMBL" id="MFC4106968.1"/>
    </source>
</evidence>
<feature type="signal peptide" evidence="1">
    <location>
        <begin position="1"/>
        <end position="22"/>
    </location>
</feature>
<dbReference type="RefSeq" id="WP_377545371.1">
    <property type="nucleotide sequence ID" value="NZ_JBHSBN010000007.1"/>
</dbReference>
<dbReference type="EMBL" id="JBHSBN010000007">
    <property type="protein sequence ID" value="MFC4106968.1"/>
    <property type="molecule type" value="Genomic_DNA"/>
</dbReference>
<reference evidence="3" key="1">
    <citation type="journal article" date="2019" name="Int. J. Syst. Evol. Microbiol.">
        <title>The Global Catalogue of Microorganisms (GCM) 10K type strain sequencing project: providing services to taxonomists for standard genome sequencing and annotation.</title>
        <authorList>
            <consortium name="The Broad Institute Genomics Platform"/>
            <consortium name="The Broad Institute Genome Sequencing Center for Infectious Disease"/>
            <person name="Wu L."/>
            <person name="Ma J."/>
        </authorList>
    </citation>
    <scope>NUCLEOTIDE SEQUENCE [LARGE SCALE GENOMIC DNA]</scope>
    <source>
        <strain evidence="3">2902at01</strain>
    </source>
</reference>
<dbReference type="GO" id="GO:0016787">
    <property type="term" value="F:hydrolase activity"/>
    <property type="evidence" value="ECO:0007669"/>
    <property type="project" value="UniProtKB-KW"/>
</dbReference>
<name>A0ABV8KLL3_9ACTN</name>
<keyword evidence="3" id="KW-1185">Reference proteome</keyword>
<feature type="chain" id="PRO_5046084794" evidence="1">
    <location>
        <begin position="23"/>
        <end position="302"/>
    </location>
</feature>
<evidence type="ECO:0000313" key="3">
    <source>
        <dbReference type="Proteomes" id="UP001595868"/>
    </source>
</evidence>
<sequence length="302" mass="31893">MRGLLGLLVAAVLSGCGQPVVASTPVTRVSTAQEGTYAVGVRTLRLARGPGRPLPTTVWYPVNRAASNGRTVQNAPIAAGRFPLVLFSHGLHSLPEMHGQLTSRWAAAGFVVAAPAYPHTNRRAGQFSRADIRNQPADAWQVVQQVLRLNDVPSDPFAGHLDPTRLAAAGHSAGGYTTAGLFSAGHAAQLRAGIVIAGAGMTGSSFGGPTAKMLFVHGNADGTVPISRGRAAFNQVPWPKAFLTVTRGDHGGYLAPGRRAFDQIVRTMTDFLRWALYGDLTARRRLPTDASSPGTTEFDSRL</sequence>
<dbReference type="InterPro" id="IPR029058">
    <property type="entry name" value="AB_hydrolase_fold"/>
</dbReference>
<proteinExistence type="predicted"/>
<dbReference type="PROSITE" id="PS51257">
    <property type="entry name" value="PROKAR_LIPOPROTEIN"/>
    <property type="match status" value="1"/>
</dbReference>
<gene>
    <name evidence="2" type="ORF">ACFOX0_13665</name>
</gene>
<evidence type="ECO:0000256" key="1">
    <source>
        <dbReference type="SAM" id="SignalP"/>
    </source>
</evidence>
<dbReference type="Gene3D" id="3.40.50.1820">
    <property type="entry name" value="alpha/beta hydrolase"/>
    <property type="match status" value="1"/>
</dbReference>
<protein>
    <submittedName>
        <fullName evidence="2">Alpha/beta hydrolase family protein</fullName>
    </submittedName>
</protein>
<dbReference type="SUPFAM" id="SSF53474">
    <property type="entry name" value="alpha/beta-Hydrolases"/>
    <property type="match status" value="1"/>
</dbReference>
<dbReference type="Proteomes" id="UP001595868">
    <property type="component" value="Unassembled WGS sequence"/>
</dbReference>
<dbReference type="InterPro" id="IPR017395">
    <property type="entry name" value="Chlorophyllase-like"/>
</dbReference>